<dbReference type="PRINTS" id="PR00080">
    <property type="entry name" value="SDRFAMILY"/>
</dbReference>
<dbReference type="Pfam" id="PF00106">
    <property type="entry name" value="adh_short"/>
    <property type="match status" value="1"/>
</dbReference>
<comment type="caution">
    <text evidence="4">The sequence shown here is derived from an EMBL/GenBank/DDBJ whole genome shotgun (WGS) entry which is preliminary data.</text>
</comment>
<dbReference type="PANTHER" id="PTHR43976:SF16">
    <property type="entry name" value="SHORT-CHAIN DEHYDROGENASE_REDUCTASE FAMILY PROTEIN"/>
    <property type="match status" value="1"/>
</dbReference>
<keyword evidence="2" id="KW-0560">Oxidoreductase</keyword>
<dbReference type="SUPFAM" id="SSF51735">
    <property type="entry name" value="NAD(P)-binding Rossmann-fold domains"/>
    <property type="match status" value="1"/>
</dbReference>
<accession>A0A7W7QDJ0</accession>
<dbReference type="PANTHER" id="PTHR43976">
    <property type="entry name" value="SHORT CHAIN DEHYDROGENASE"/>
    <property type="match status" value="1"/>
</dbReference>
<dbReference type="NCBIfam" id="NF006114">
    <property type="entry name" value="PRK08263.1"/>
    <property type="match status" value="1"/>
</dbReference>
<name>A0A7W7QDJ0_9PSEU</name>
<keyword evidence="5" id="KW-1185">Reference proteome</keyword>
<comment type="similarity">
    <text evidence="1 3">Belongs to the short-chain dehydrogenases/reductases (SDR) family.</text>
</comment>
<sequence length="267" mass="28921">MAKTWFITGTSKGFGREWTEAALERGDRVAATARDTGRLDDLVARHGDAVLPLRLDVTDRASVFAAVRRAAEHFNGLDVVVNNAGYGHFGMVEELTEAEIRAVMETNFFGTLWVTQAALPILRAQGGGRLVQVTSEGGVRAFPGIGAYHASKWAVEGLSESLRKEAAVLGVEVICLEPGPYATDFGGGSIRTSDEHPDYAVVRAELSPTWDLGDPKATRAAILELADTDDPPAHVFFGKSYEDVAAEYEERLATWRKWQPVSLAAFG</sequence>
<dbReference type="PRINTS" id="PR00081">
    <property type="entry name" value="GDHRDH"/>
</dbReference>
<gene>
    <name evidence="4" type="ORF">FHR82_007927</name>
</gene>
<dbReference type="InterPro" id="IPR002347">
    <property type="entry name" value="SDR_fam"/>
</dbReference>
<evidence type="ECO:0000256" key="1">
    <source>
        <dbReference type="ARBA" id="ARBA00006484"/>
    </source>
</evidence>
<protein>
    <submittedName>
        <fullName evidence="4">NAD(P)-dependent dehydrogenase (Short-subunit alcohol dehydrogenase family)</fullName>
    </submittedName>
</protein>
<dbReference type="InterPro" id="IPR036291">
    <property type="entry name" value="NAD(P)-bd_dom_sf"/>
</dbReference>
<reference evidence="4 5" key="1">
    <citation type="submission" date="2020-08" db="EMBL/GenBank/DDBJ databases">
        <title>Genomic Encyclopedia of Type Strains, Phase III (KMG-III): the genomes of soil and plant-associated and newly described type strains.</title>
        <authorList>
            <person name="Whitman W."/>
        </authorList>
    </citation>
    <scope>NUCLEOTIDE SEQUENCE [LARGE SCALE GENOMIC DNA]</scope>
    <source>
        <strain evidence="4 5">CECT 8960</strain>
    </source>
</reference>
<dbReference type="Gene3D" id="3.40.50.720">
    <property type="entry name" value="NAD(P)-binding Rossmann-like Domain"/>
    <property type="match status" value="1"/>
</dbReference>
<dbReference type="EMBL" id="JACHJQ010000010">
    <property type="protein sequence ID" value="MBB4911657.1"/>
    <property type="molecule type" value="Genomic_DNA"/>
</dbReference>
<evidence type="ECO:0000256" key="2">
    <source>
        <dbReference type="ARBA" id="ARBA00023002"/>
    </source>
</evidence>
<dbReference type="CDD" id="cd05374">
    <property type="entry name" value="17beta-HSD-like_SDR_c"/>
    <property type="match status" value="1"/>
</dbReference>
<evidence type="ECO:0000313" key="5">
    <source>
        <dbReference type="Proteomes" id="UP000520767"/>
    </source>
</evidence>
<organism evidence="4 5">
    <name type="scientific">Actinophytocola algeriensis</name>
    <dbReference type="NCBI Taxonomy" id="1768010"/>
    <lineage>
        <taxon>Bacteria</taxon>
        <taxon>Bacillati</taxon>
        <taxon>Actinomycetota</taxon>
        <taxon>Actinomycetes</taxon>
        <taxon>Pseudonocardiales</taxon>
        <taxon>Pseudonocardiaceae</taxon>
    </lineage>
</organism>
<evidence type="ECO:0000256" key="3">
    <source>
        <dbReference type="RuleBase" id="RU000363"/>
    </source>
</evidence>
<dbReference type="Proteomes" id="UP000520767">
    <property type="component" value="Unassembled WGS sequence"/>
</dbReference>
<evidence type="ECO:0000313" key="4">
    <source>
        <dbReference type="EMBL" id="MBB4911657.1"/>
    </source>
</evidence>
<dbReference type="GO" id="GO:0016491">
    <property type="term" value="F:oxidoreductase activity"/>
    <property type="evidence" value="ECO:0007669"/>
    <property type="project" value="UniProtKB-KW"/>
</dbReference>
<dbReference type="RefSeq" id="WP_184815660.1">
    <property type="nucleotide sequence ID" value="NZ_JACHJQ010000010.1"/>
</dbReference>
<dbReference type="AlphaFoldDB" id="A0A7W7QDJ0"/>
<proteinExistence type="inferred from homology"/>
<dbReference type="InterPro" id="IPR051911">
    <property type="entry name" value="SDR_oxidoreductase"/>
</dbReference>